<dbReference type="CDD" id="cd16917">
    <property type="entry name" value="HATPase_UhpB-NarQ-NarX-like"/>
    <property type="match status" value="1"/>
</dbReference>
<feature type="transmembrane region" description="Helical" evidence="9">
    <location>
        <begin position="15"/>
        <end position="35"/>
    </location>
</feature>
<comment type="catalytic activity">
    <reaction evidence="1">
        <text>ATP + protein L-histidine = ADP + protein N-phospho-L-histidine.</text>
        <dbReference type="EC" id="2.7.13.3"/>
    </reaction>
</comment>
<proteinExistence type="predicted"/>
<keyword evidence="6 11" id="KW-0418">Kinase</keyword>
<feature type="transmembrane region" description="Helical" evidence="9">
    <location>
        <begin position="47"/>
        <end position="69"/>
    </location>
</feature>
<evidence type="ECO:0000313" key="12">
    <source>
        <dbReference type="Proteomes" id="UP001146430"/>
    </source>
</evidence>
<evidence type="ECO:0000256" key="7">
    <source>
        <dbReference type="ARBA" id="ARBA00022840"/>
    </source>
</evidence>
<evidence type="ECO:0000313" key="11">
    <source>
        <dbReference type="EMBL" id="MCZ9306514.1"/>
    </source>
</evidence>
<accession>A0A9X3RRT6</accession>
<evidence type="ECO:0000259" key="10">
    <source>
        <dbReference type="Pfam" id="PF07730"/>
    </source>
</evidence>
<dbReference type="Gene3D" id="1.20.5.1930">
    <property type="match status" value="1"/>
</dbReference>
<protein>
    <recommendedName>
        <fullName evidence="2">histidine kinase</fullName>
        <ecNumber evidence="2">2.7.13.3</ecNumber>
    </recommendedName>
</protein>
<evidence type="ECO:0000256" key="9">
    <source>
        <dbReference type="SAM" id="Phobius"/>
    </source>
</evidence>
<dbReference type="Gene3D" id="3.30.565.10">
    <property type="entry name" value="Histidine kinase-like ATPase, C-terminal domain"/>
    <property type="match status" value="1"/>
</dbReference>
<dbReference type="InterPro" id="IPR011712">
    <property type="entry name" value="Sig_transdc_His_kin_sub3_dim/P"/>
</dbReference>
<dbReference type="EMBL" id="JAKMUU010000001">
    <property type="protein sequence ID" value="MCZ9306514.1"/>
    <property type="molecule type" value="Genomic_DNA"/>
</dbReference>
<dbReference type="PANTHER" id="PTHR24421:SF10">
    <property type="entry name" value="NITRATE_NITRITE SENSOR PROTEIN NARQ"/>
    <property type="match status" value="1"/>
</dbReference>
<keyword evidence="8" id="KW-0902">Two-component regulatory system</keyword>
<keyword evidence="4" id="KW-0808">Transferase</keyword>
<name>A0A9X3RRT6_9CORY</name>
<keyword evidence="5" id="KW-0547">Nucleotide-binding</keyword>
<sequence>MKLFRKSDAMLQRPLWQKLVIAAVAVIGDFVVFTVRFSETDGSSGRLFILFAVMIGTWILLPFALRHAARERDPRSAQPGPRSALVAATIISATVSIAEGRPSVMMAAFSAASRRSRLWMATVCAAMVASELVTLDLSRSEGLSAPGKLGFFFGIFGPAVVVLVVGLVRSNQKERTIALQAQAELTHEEMATRENFARQEERGRIARDMHDTLSHRLSMIAVYAGGLAYREDLDPEETRKSARTIRDEAEAAVGDLREALHSLRSEGRIDPREGVESLVERSRRAGMDVEVRYQEGAGPQSLAELSTMAGHALNRAVQEGLTNARKHAPGEPVTITIAALADALSITMSNPTSQAGEKASVHSGGYGIVGMRERASVVGGSLQVKDEEESFSWTLRLPRKEVQ</sequence>
<gene>
    <name evidence="11" type="ORF">L8V01_03310</name>
</gene>
<keyword evidence="9" id="KW-0472">Membrane</keyword>
<dbReference type="GO" id="GO:0005524">
    <property type="term" value="F:ATP binding"/>
    <property type="evidence" value="ECO:0007669"/>
    <property type="project" value="UniProtKB-KW"/>
</dbReference>
<dbReference type="Proteomes" id="UP001146430">
    <property type="component" value="Unassembled WGS sequence"/>
</dbReference>
<dbReference type="SUPFAM" id="SSF55874">
    <property type="entry name" value="ATPase domain of HSP90 chaperone/DNA topoisomerase II/histidine kinase"/>
    <property type="match status" value="1"/>
</dbReference>
<evidence type="ECO:0000256" key="2">
    <source>
        <dbReference type="ARBA" id="ARBA00012438"/>
    </source>
</evidence>
<evidence type="ECO:0000256" key="8">
    <source>
        <dbReference type="ARBA" id="ARBA00023012"/>
    </source>
</evidence>
<dbReference type="InterPro" id="IPR036890">
    <property type="entry name" value="HATPase_C_sf"/>
</dbReference>
<keyword evidence="9" id="KW-1133">Transmembrane helix</keyword>
<dbReference type="InterPro" id="IPR050482">
    <property type="entry name" value="Sensor_HK_TwoCompSys"/>
</dbReference>
<dbReference type="RefSeq" id="WP_269945719.1">
    <property type="nucleotide sequence ID" value="NZ_JAKMUU010000001.1"/>
</dbReference>
<dbReference type="GO" id="GO:0016020">
    <property type="term" value="C:membrane"/>
    <property type="evidence" value="ECO:0007669"/>
    <property type="project" value="InterPro"/>
</dbReference>
<dbReference type="AlphaFoldDB" id="A0A9X3RRT6"/>
<dbReference type="Pfam" id="PF07730">
    <property type="entry name" value="HisKA_3"/>
    <property type="match status" value="1"/>
</dbReference>
<feature type="domain" description="Signal transduction histidine kinase subgroup 3 dimerisation and phosphoacceptor" evidence="10">
    <location>
        <begin position="201"/>
        <end position="266"/>
    </location>
</feature>
<evidence type="ECO:0000256" key="5">
    <source>
        <dbReference type="ARBA" id="ARBA00022741"/>
    </source>
</evidence>
<reference evidence="11" key="1">
    <citation type="submission" date="2022-02" db="EMBL/GenBank/DDBJ databases">
        <title>Corynebacterium sp. from urogenital microbiome.</title>
        <authorList>
            <person name="Cappelli E.A."/>
            <person name="Ribeiro T.G."/>
            <person name="Peixe L."/>
        </authorList>
    </citation>
    <scope>NUCLEOTIDE SEQUENCE</scope>
    <source>
        <strain evidence="11">C8Ua_181</strain>
    </source>
</reference>
<evidence type="ECO:0000256" key="4">
    <source>
        <dbReference type="ARBA" id="ARBA00022679"/>
    </source>
</evidence>
<dbReference type="GO" id="GO:0000155">
    <property type="term" value="F:phosphorelay sensor kinase activity"/>
    <property type="evidence" value="ECO:0007669"/>
    <property type="project" value="InterPro"/>
</dbReference>
<keyword evidence="9" id="KW-0812">Transmembrane</keyword>
<organism evidence="11 12">
    <name type="scientific">Corynebacterium curieae</name>
    <dbReference type="NCBI Taxonomy" id="2913500"/>
    <lineage>
        <taxon>Bacteria</taxon>
        <taxon>Bacillati</taxon>
        <taxon>Actinomycetota</taxon>
        <taxon>Actinomycetes</taxon>
        <taxon>Mycobacteriales</taxon>
        <taxon>Corynebacteriaceae</taxon>
        <taxon>Corynebacterium</taxon>
    </lineage>
</organism>
<feature type="transmembrane region" description="Helical" evidence="9">
    <location>
        <begin position="149"/>
        <end position="168"/>
    </location>
</feature>
<evidence type="ECO:0000256" key="6">
    <source>
        <dbReference type="ARBA" id="ARBA00022777"/>
    </source>
</evidence>
<dbReference type="EC" id="2.7.13.3" evidence="2"/>
<comment type="caution">
    <text evidence="11">The sequence shown here is derived from an EMBL/GenBank/DDBJ whole genome shotgun (WGS) entry which is preliminary data.</text>
</comment>
<dbReference type="GO" id="GO:0046983">
    <property type="term" value="F:protein dimerization activity"/>
    <property type="evidence" value="ECO:0007669"/>
    <property type="project" value="InterPro"/>
</dbReference>
<dbReference type="PANTHER" id="PTHR24421">
    <property type="entry name" value="NITRATE/NITRITE SENSOR PROTEIN NARX-RELATED"/>
    <property type="match status" value="1"/>
</dbReference>
<evidence type="ECO:0000256" key="1">
    <source>
        <dbReference type="ARBA" id="ARBA00000085"/>
    </source>
</evidence>
<evidence type="ECO:0000256" key="3">
    <source>
        <dbReference type="ARBA" id="ARBA00022553"/>
    </source>
</evidence>
<keyword evidence="3" id="KW-0597">Phosphoprotein</keyword>
<feature type="transmembrane region" description="Helical" evidence="9">
    <location>
        <begin position="118"/>
        <end position="137"/>
    </location>
</feature>
<keyword evidence="7" id="KW-0067">ATP-binding</keyword>